<protein>
    <submittedName>
        <fullName evidence="6">Calcium-transporting ATPase 1</fullName>
    </submittedName>
</protein>
<evidence type="ECO:0000256" key="3">
    <source>
        <dbReference type="ARBA" id="ARBA00022842"/>
    </source>
</evidence>
<comment type="subcellular location">
    <subcellularLocation>
        <location evidence="1">Endomembrane system</location>
        <topology evidence="1">Multi-pass membrane protein</topology>
    </subcellularLocation>
</comment>
<dbReference type="SUPFAM" id="SSF81665">
    <property type="entry name" value="Calcium ATPase, transmembrane domain M"/>
    <property type="match status" value="1"/>
</dbReference>
<keyword evidence="4" id="KW-0472">Membrane</keyword>
<evidence type="ECO:0000256" key="2">
    <source>
        <dbReference type="ARBA" id="ARBA00022723"/>
    </source>
</evidence>
<keyword evidence="3" id="KW-0460">Magnesium</keyword>
<feature type="transmembrane region" description="Helical" evidence="4">
    <location>
        <begin position="186"/>
        <end position="209"/>
    </location>
</feature>
<dbReference type="GO" id="GO:0046872">
    <property type="term" value="F:metal ion binding"/>
    <property type="evidence" value="ECO:0007669"/>
    <property type="project" value="UniProtKB-KW"/>
</dbReference>
<feature type="transmembrane region" description="Helical" evidence="4">
    <location>
        <begin position="12"/>
        <end position="34"/>
    </location>
</feature>
<comment type="caution">
    <text evidence="6">The sequence shown here is derived from an EMBL/GenBank/DDBJ whole genome shotgun (WGS) entry which is preliminary data.</text>
</comment>
<dbReference type="EMBL" id="VSSQ01039151">
    <property type="protein sequence ID" value="MPM92175.1"/>
    <property type="molecule type" value="Genomic_DNA"/>
</dbReference>
<evidence type="ECO:0000256" key="4">
    <source>
        <dbReference type="SAM" id="Phobius"/>
    </source>
</evidence>
<feature type="transmembrane region" description="Helical" evidence="4">
    <location>
        <begin position="90"/>
        <end position="108"/>
    </location>
</feature>
<dbReference type="GO" id="GO:0012505">
    <property type="term" value="C:endomembrane system"/>
    <property type="evidence" value="ECO:0007669"/>
    <property type="project" value="UniProtKB-SubCell"/>
</dbReference>
<evidence type="ECO:0000259" key="5">
    <source>
        <dbReference type="Pfam" id="PF00689"/>
    </source>
</evidence>
<feature type="domain" description="Cation-transporting P-type ATPase C-terminal" evidence="5">
    <location>
        <begin position="37"/>
        <end position="208"/>
    </location>
</feature>
<sequence length="213" mass="24079">MWGRSLYRNIQRFLLFQLTINVTAMIVVLAGSIFGHELPLTVTQMLWVNLIMDTFAAGALASLPPDERVMLEKPRNQDDFILTKTMKSKILTTAAIFVVVMGALLFLFADENGEISDYNLSVYFTVFVMLQFWNMFNAKRYLSKGSAFSDMKNSKGFLVVSLLIVAGQALIVQFGGEVFRTVPIKFVDWIIIIASTSFVLWIGEIASLIKRRK</sequence>
<organism evidence="6">
    <name type="scientific">bioreactor metagenome</name>
    <dbReference type="NCBI Taxonomy" id="1076179"/>
    <lineage>
        <taxon>unclassified sequences</taxon>
        <taxon>metagenomes</taxon>
        <taxon>ecological metagenomes</taxon>
    </lineage>
</organism>
<dbReference type="Gene3D" id="1.20.1110.10">
    <property type="entry name" value="Calcium-transporting ATPase, transmembrane domain"/>
    <property type="match status" value="1"/>
</dbReference>
<proteinExistence type="predicted"/>
<reference evidence="6" key="1">
    <citation type="submission" date="2019-08" db="EMBL/GenBank/DDBJ databases">
        <authorList>
            <person name="Kucharzyk K."/>
            <person name="Murdoch R.W."/>
            <person name="Higgins S."/>
            <person name="Loffler F."/>
        </authorList>
    </citation>
    <scope>NUCLEOTIDE SEQUENCE</scope>
</reference>
<keyword evidence="4" id="KW-1133">Transmembrane helix</keyword>
<dbReference type="GO" id="GO:0005388">
    <property type="term" value="F:P-type calcium transporter activity"/>
    <property type="evidence" value="ECO:0007669"/>
    <property type="project" value="TreeGrafter"/>
</dbReference>
<feature type="transmembrane region" description="Helical" evidence="4">
    <location>
        <begin position="156"/>
        <end position="174"/>
    </location>
</feature>
<dbReference type="PANTHER" id="PTHR24093:SF369">
    <property type="entry name" value="CALCIUM-TRANSPORTING ATPASE"/>
    <property type="match status" value="1"/>
</dbReference>
<evidence type="ECO:0000256" key="1">
    <source>
        <dbReference type="ARBA" id="ARBA00004127"/>
    </source>
</evidence>
<keyword evidence="2" id="KW-0479">Metal-binding</keyword>
<keyword evidence="4" id="KW-0812">Transmembrane</keyword>
<feature type="transmembrane region" description="Helical" evidence="4">
    <location>
        <begin position="120"/>
        <end position="136"/>
    </location>
</feature>
<dbReference type="AlphaFoldDB" id="A0A645DSD7"/>
<dbReference type="InterPro" id="IPR023298">
    <property type="entry name" value="ATPase_P-typ_TM_dom_sf"/>
</dbReference>
<feature type="transmembrane region" description="Helical" evidence="4">
    <location>
        <begin position="46"/>
        <end position="63"/>
    </location>
</feature>
<dbReference type="InterPro" id="IPR006068">
    <property type="entry name" value="ATPase_P-typ_cation-transptr_C"/>
</dbReference>
<name>A0A645DSD7_9ZZZZ</name>
<accession>A0A645DSD7</accession>
<gene>
    <name evidence="6" type="ORF">SDC9_139310</name>
</gene>
<evidence type="ECO:0000313" key="6">
    <source>
        <dbReference type="EMBL" id="MPM92175.1"/>
    </source>
</evidence>
<dbReference type="Pfam" id="PF00689">
    <property type="entry name" value="Cation_ATPase_C"/>
    <property type="match status" value="1"/>
</dbReference>
<dbReference type="GO" id="GO:0005886">
    <property type="term" value="C:plasma membrane"/>
    <property type="evidence" value="ECO:0007669"/>
    <property type="project" value="TreeGrafter"/>
</dbReference>
<dbReference type="PANTHER" id="PTHR24093">
    <property type="entry name" value="CATION TRANSPORTING ATPASE"/>
    <property type="match status" value="1"/>
</dbReference>